<dbReference type="Pfam" id="PF09084">
    <property type="entry name" value="NMT1"/>
    <property type="match status" value="1"/>
</dbReference>
<organism evidence="2 3">
    <name type="scientific">Azorhizobium oxalatiphilum</name>
    <dbReference type="NCBI Taxonomy" id="980631"/>
    <lineage>
        <taxon>Bacteria</taxon>
        <taxon>Pseudomonadati</taxon>
        <taxon>Pseudomonadota</taxon>
        <taxon>Alphaproteobacteria</taxon>
        <taxon>Hyphomicrobiales</taxon>
        <taxon>Xanthobacteraceae</taxon>
        <taxon>Azorhizobium</taxon>
    </lineage>
</organism>
<protein>
    <recommendedName>
        <fullName evidence="1">SsuA/THI5-like domain-containing protein</fullName>
    </recommendedName>
</protein>
<dbReference type="PANTHER" id="PTHR30024:SF48">
    <property type="entry name" value="ABC TRANSPORTER SUBSTRATE-BINDING PROTEIN"/>
    <property type="match status" value="1"/>
</dbReference>
<keyword evidence="3" id="KW-1185">Reference proteome</keyword>
<sequence length="356" mass="38350">MITRRQWLQASAAFAGAMALGPRSLFAQATKTVKVGVGLKSINASVINLLIGEALGYNAEEGFKVQGMALGGNANVQVATNKGDVDVGIGVPSYALPILAKGEWGNAQWFYQYTYPYKWDVAVKPGTPIKAYADLKGKNIGVSDFGGTEYPVTRNVLKQMGIDPDKDVKWTAVGAGTPAGVALQRGAIDALAYYDTGFGIIEGAGIPFEIVQRPADLPMIGGQFLMALRERIKAERELFVGFGRSTAKASVFILANPAAGAKAFLKLYPETAPRGSSEEQAVKSVLEAISRRIKLYEPPYAGAKMGSIREDEFVTEAKMNGWDITDFSKIYTNDLIADINKFDVEKIRAQAKAYGQ</sequence>
<dbReference type="AlphaFoldDB" id="A0A917BLT9"/>
<proteinExistence type="predicted"/>
<reference evidence="2" key="2">
    <citation type="submission" date="2020-09" db="EMBL/GenBank/DDBJ databases">
        <authorList>
            <person name="Sun Q."/>
            <person name="Sedlacek I."/>
        </authorList>
    </citation>
    <scope>NUCLEOTIDE SEQUENCE</scope>
    <source>
        <strain evidence="2">CCM 7897</strain>
    </source>
</reference>
<dbReference type="SUPFAM" id="SSF53850">
    <property type="entry name" value="Periplasmic binding protein-like II"/>
    <property type="match status" value="1"/>
</dbReference>
<dbReference type="RefSeq" id="WP_188575650.1">
    <property type="nucleotide sequence ID" value="NZ_BMCT01000001.1"/>
</dbReference>
<dbReference type="EMBL" id="BMCT01000001">
    <property type="protein sequence ID" value="GGF51210.1"/>
    <property type="molecule type" value="Genomic_DNA"/>
</dbReference>
<accession>A0A917BLT9</accession>
<dbReference type="PANTHER" id="PTHR30024">
    <property type="entry name" value="ALIPHATIC SULFONATES-BINDING PROTEIN-RELATED"/>
    <property type="match status" value="1"/>
</dbReference>
<evidence type="ECO:0000313" key="2">
    <source>
        <dbReference type="EMBL" id="GGF51210.1"/>
    </source>
</evidence>
<feature type="domain" description="SsuA/THI5-like" evidence="1">
    <location>
        <begin position="43"/>
        <end position="258"/>
    </location>
</feature>
<evidence type="ECO:0000313" key="3">
    <source>
        <dbReference type="Proteomes" id="UP000606044"/>
    </source>
</evidence>
<comment type="caution">
    <text evidence="2">The sequence shown here is derived from an EMBL/GenBank/DDBJ whole genome shotgun (WGS) entry which is preliminary data.</text>
</comment>
<dbReference type="PROSITE" id="PS51318">
    <property type="entry name" value="TAT"/>
    <property type="match status" value="1"/>
</dbReference>
<dbReference type="Gene3D" id="3.40.190.10">
    <property type="entry name" value="Periplasmic binding protein-like II"/>
    <property type="match status" value="2"/>
</dbReference>
<evidence type="ECO:0000259" key="1">
    <source>
        <dbReference type="Pfam" id="PF09084"/>
    </source>
</evidence>
<gene>
    <name evidence="2" type="ORF">GCM10007301_08300</name>
</gene>
<name>A0A917BLT9_9HYPH</name>
<dbReference type="Proteomes" id="UP000606044">
    <property type="component" value="Unassembled WGS sequence"/>
</dbReference>
<dbReference type="InterPro" id="IPR006311">
    <property type="entry name" value="TAT_signal"/>
</dbReference>
<reference evidence="2" key="1">
    <citation type="journal article" date="2014" name="Int. J. Syst. Evol. Microbiol.">
        <title>Complete genome sequence of Corynebacterium casei LMG S-19264T (=DSM 44701T), isolated from a smear-ripened cheese.</title>
        <authorList>
            <consortium name="US DOE Joint Genome Institute (JGI-PGF)"/>
            <person name="Walter F."/>
            <person name="Albersmeier A."/>
            <person name="Kalinowski J."/>
            <person name="Ruckert C."/>
        </authorList>
    </citation>
    <scope>NUCLEOTIDE SEQUENCE</scope>
    <source>
        <strain evidence="2">CCM 7897</strain>
    </source>
</reference>
<dbReference type="InterPro" id="IPR015168">
    <property type="entry name" value="SsuA/THI5"/>
</dbReference>